<reference evidence="3 4" key="1">
    <citation type="submission" date="2015-03" db="EMBL/GenBank/DDBJ databases">
        <title>Complete genome sequence of Citrobacter amalonaticus Y19.</title>
        <authorList>
            <person name="Park S."/>
        </authorList>
    </citation>
    <scope>NUCLEOTIDE SEQUENCE [LARGE SCALE GENOMIC DNA]</scope>
    <source>
        <strain evidence="3 4">Y19</strain>
        <plasmid evidence="4">Plasmid</plasmid>
    </source>
</reference>
<dbReference type="GO" id="GO:0003887">
    <property type="term" value="F:DNA-directed DNA polymerase activity"/>
    <property type="evidence" value="ECO:0007669"/>
    <property type="project" value="InterPro"/>
</dbReference>
<dbReference type="Proteomes" id="UP000034085">
    <property type="component" value="Plasmid"/>
</dbReference>
<dbReference type="InterPro" id="IPR000525">
    <property type="entry name" value="Initiator_Rep_WH1"/>
</dbReference>
<dbReference type="AlphaFoldDB" id="A0A0F6U0A9"/>
<sequence length="288" mass="32713">MNSNEVLLFKDAIPDFNQPSTGKLTVTKNSSVQPVSLLRLGVFTPSSRTEATVTLNVTEALSSLEIAKQEGYTDIKITGPMLNYFQDFRCWTAIVHSFSVSPDALKGNRIKMPFSEFAKLCGYPSKRYSTKLRNEIADSLTKIRSKSIRFEKNPGITKFKVAGLLKEAEFDGESDYIILEADERLWDLYRSDHLTLLRKKPLELLTRNETAQALYTFFEALPQHPAPITFDRLRQRLLLSGRIAEQNRKMRTALDVLASIGYLKFYYLLDTSVPTIQITDRNPKLTGS</sequence>
<dbReference type="Pfam" id="PF01051">
    <property type="entry name" value="Rep3_N"/>
    <property type="match status" value="1"/>
</dbReference>
<evidence type="ECO:0000259" key="2">
    <source>
        <dbReference type="Pfam" id="PF01051"/>
    </source>
</evidence>
<organism evidence="3 4">
    <name type="scientific">Citrobacter amalonaticus Y19</name>
    <dbReference type="NCBI Taxonomy" id="1261127"/>
    <lineage>
        <taxon>Bacteria</taxon>
        <taxon>Pseudomonadati</taxon>
        <taxon>Pseudomonadota</taxon>
        <taxon>Gammaproteobacteria</taxon>
        <taxon>Enterobacterales</taxon>
        <taxon>Enterobacteriaceae</taxon>
        <taxon>Citrobacter</taxon>
    </lineage>
</organism>
<gene>
    <name evidence="3" type="ORF">F384_27570</name>
</gene>
<evidence type="ECO:0000256" key="1">
    <source>
        <dbReference type="ARBA" id="ARBA00038283"/>
    </source>
</evidence>
<dbReference type="EMBL" id="CP011133">
    <property type="protein sequence ID" value="AKE62297.1"/>
    <property type="molecule type" value="Genomic_DNA"/>
</dbReference>
<dbReference type="GO" id="GO:0006270">
    <property type="term" value="P:DNA replication initiation"/>
    <property type="evidence" value="ECO:0007669"/>
    <property type="project" value="InterPro"/>
</dbReference>
<dbReference type="PATRIC" id="fig|1261127.3.peg.5725"/>
<accession>A0A0F6U0A9</accession>
<comment type="similarity">
    <text evidence="1">Belongs to the initiator RepB protein family.</text>
</comment>
<proteinExistence type="inferred from homology"/>
<evidence type="ECO:0000313" key="4">
    <source>
        <dbReference type="Proteomes" id="UP000034085"/>
    </source>
</evidence>
<feature type="domain" description="Initiator Rep protein WH1" evidence="2">
    <location>
        <begin position="105"/>
        <end position="217"/>
    </location>
</feature>
<dbReference type="RefSeq" id="WP_046499386.1">
    <property type="nucleotide sequence ID" value="NZ_CP011133.1"/>
</dbReference>
<geneLocation type="plasmid" evidence="3">
    <name>unnamed</name>
</geneLocation>
<dbReference type="KEGG" id="cama:F384_27570"/>
<protein>
    <submittedName>
        <fullName evidence="3">RepA protein</fullName>
    </submittedName>
</protein>
<dbReference type="OrthoDB" id="5886488at2"/>
<dbReference type="HOGENOM" id="CLU_056709_0_0_6"/>
<keyword evidence="3" id="KW-0614">Plasmid</keyword>
<evidence type="ECO:0000313" key="3">
    <source>
        <dbReference type="EMBL" id="AKE62297.1"/>
    </source>
</evidence>
<name>A0A0F6U0A9_CITAM</name>